<dbReference type="InterPro" id="IPR036047">
    <property type="entry name" value="F-box-like_dom_sf"/>
</dbReference>
<feature type="signal peptide" evidence="1">
    <location>
        <begin position="1"/>
        <end position="21"/>
    </location>
</feature>
<dbReference type="SUPFAM" id="SSF81383">
    <property type="entry name" value="F-box domain"/>
    <property type="match status" value="1"/>
</dbReference>
<keyword evidence="1" id="KW-0732">Signal</keyword>
<evidence type="ECO:0000313" key="2">
    <source>
        <dbReference type="EMBL" id="TRM61711.1"/>
    </source>
</evidence>
<accession>A0A550CA84</accession>
<organism evidence="2 3">
    <name type="scientific">Schizophyllum amplum</name>
    <dbReference type="NCBI Taxonomy" id="97359"/>
    <lineage>
        <taxon>Eukaryota</taxon>
        <taxon>Fungi</taxon>
        <taxon>Dikarya</taxon>
        <taxon>Basidiomycota</taxon>
        <taxon>Agaricomycotina</taxon>
        <taxon>Agaricomycetes</taxon>
        <taxon>Agaricomycetidae</taxon>
        <taxon>Agaricales</taxon>
        <taxon>Schizophyllaceae</taxon>
        <taxon>Schizophyllum</taxon>
    </lineage>
</organism>
<dbReference type="OrthoDB" id="2799179at2759"/>
<sequence>MSSVPLLSVDILCRIVWFLSAEDAASLSSTCRRLRLFMRPTLFASCQWKGEPPETIWSLIRHLYIDTDTTPFIEGHPFFRDLSALESIHVRAENVSTGLSHILSTTPNLHTLDLSRLCCKDEDDFSSVGLFYDPLPCLPPLPSRPSILKFCSHLDRTYADGDRARHMHATKIRGLQLPFAALVYDIGADRLEYLEVGAEALSLPFLAAYTWTSLRELVITGYWGRYPQEDPRALADPGLLTPATAHAHVHLGTILAAAPCLRALRVHCRFVLWLECSQCVVWPASEPPPPSGSAIPLLDTLELHNPNAEDDIYAQLPASLRTLSLLTWQHLLQKVDLVPTSDMNVEECLPQPSDPLVLRILTPAQLGRTLRAAALPELCELRFSYRGPADMDLFKLIATSFPRLELLEFHAELDPEKAWSARELAACSSILVPLIYLRVLRADVFRTVYADDHLEQYLRYCHTQERIDEVYANHECSVSERRGIPRRDVVDALFGAGEVDRASSHSIRFPALRQVWLSTTVAGGNRHARWTGRSWHMYHVDRDRDGRADLRLDREPNIRCVFYSLRGLVRAALLVLPAAVWALLGQPPARRFSELKRLILS</sequence>
<reference evidence="2 3" key="1">
    <citation type="journal article" date="2019" name="New Phytol.">
        <title>Comparative genomics reveals unique wood-decay strategies and fruiting body development in the Schizophyllaceae.</title>
        <authorList>
            <person name="Almasi E."/>
            <person name="Sahu N."/>
            <person name="Krizsan K."/>
            <person name="Balint B."/>
            <person name="Kovacs G.M."/>
            <person name="Kiss B."/>
            <person name="Cseklye J."/>
            <person name="Drula E."/>
            <person name="Henrissat B."/>
            <person name="Nagy I."/>
            <person name="Chovatia M."/>
            <person name="Adam C."/>
            <person name="LaButti K."/>
            <person name="Lipzen A."/>
            <person name="Riley R."/>
            <person name="Grigoriev I.V."/>
            <person name="Nagy L.G."/>
        </authorList>
    </citation>
    <scope>NUCLEOTIDE SEQUENCE [LARGE SCALE GENOMIC DNA]</scope>
    <source>
        <strain evidence="2 3">NL-1724</strain>
    </source>
</reference>
<gene>
    <name evidence="2" type="ORF">BD626DRAFT_433671</name>
</gene>
<evidence type="ECO:0000313" key="3">
    <source>
        <dbReference type="Proteomes" id="UP000320762"/>
    </source>
</evidence>
<dbReference type="Proteomes" id="UP000320762">
    <property type="component" value="Unassembled WGS sequence"/>
</dbReference>
<protein>
    <recommendedName>
        <fullName evidence="4">F-box domain-containing protein</fullName>
    </recommendedName>
</protein>
<dbReference type="CDD" id="cd09917">
    <property type="entry name" value="F-box_SF"/>
    <property type="match status" value="1"/>
</dbReference>
<evidence type="ECO:0000256" key="1">
    <source>
        <dbReference type="SAM" id="SignalP"/>
    </source>
</evidence>
<dbReference type="EMBL" id="VDMD01000015">
    <property type="protein sequence ID" value="TRM61711.1"/>
    <property type="molecule type" value="Genomic_DNA"/>
</dbReference>
<proteinExistence type="predicted"/>
<dbReference type="AlphaFoldDB" id="A0A550CA84"/>
<evidence type="ECO:0008006" key="4">
    <source>
        <dbReference type="Google" id="ProtNLM"/>
    </source>
</evidence>
<keyword evidence="3" id="KW-1185">Reference proteome</keyword>
<name>A0A550CA84_9AGAR</name>
<comment type="caution">
    <text evidence="2">The sequence shown here is derived from an EMBL/GenBank/DDBJ whole genome shotgun (WGS) entry which is preliminary data.</text>
</comment>
<feature type="chain" id="PRO_5021708326" description="F-box domain-containing protein" evidence="1">
    <location>
        <begin position="22"/>
        <end position="601"/>
    </location>
</feature>
<dbReference type="STRING" id="97359.A0A550CA84"/>